<evidence type="ECO:0000313" key="2">
    <source>
        <dbReference type="EMBL" id="MPC55135.1"/>
    </source>
</evidence>
<evidence type="ECO:0000313" key="3">
    <source>
        <dbReference type="Proteomes" id="UP000324222"/>
    </source>
</evidence>
<comment type="caution">
    <text evidence="2">The sequence shown here is derived from an EMBL/GenBank/DDBJ whole genome shotgun (WGS) entry which is preliminary data.</text>
</comment>
<name>A0A5B7GCN8_PORTR</name>
<feature type="compositionally biased region" description="Gly residues" evidence="1">
    <location>
        <begin position="84"/>
        <end position="96"/>
    </location>
</feature>
<feature type="region of interest" description="Disordered" evidence="1">
    <location>
        <begin position="1"/>
        <end position="45"/>
    </location>
</feature>
<gene>
    <name evidence="2" type="ORF">E2C01_049065</name>
</gene>
<dbReference type="EMBL" id="VSRR010012921">
    <property type="protein sequence ID" value="MPC55135.1"/>
    <property type="molecule type" value="Genomic_DNA"/>
</dbReference>
<evidence type="ECO:0000256" key="1">
    <source>
        <dbReference type="SAM" id="MobiDB-lite"/>
    </source>
</evidence>
<dbReference type="AlphaFoldDB" id="A0A5B7GCN8"/>
<feature type="region of interest" description="Disordered" evidence="1">
    <location>
        <begin position="76"/>
        <end position="109"/>
    </location>
</feature>
<dbReference type="Proteomes" id="UP000324222">
    <property type="component" value="Unassembled WGS sequence"/>
</dbReference>
<protein>
    <submittedName>
        <fullName evidence="2">Uncharacterized protein</fullName>
    </submittedName>
</protein>
<proteinExistence type="predicted"/>
<organism evidence="2 3">
    <name type="scientific">Portunus trituberculatus</name>
    <name type="common">Swimming crab</name>
    <name type="synonym">Neptunus trituberculatus</name>
    <dbReference type="NCBI Taxonomy" id="210409"/>
    <lineage>
        <taxon>Eukaryota</taxon>
        <taxon>Metazoa</taxon>
        <taxon>Ecdysozoa</taxon>
        <taxon>Arthropoda</taxon>
        <taxon>Crustacea</taxon>
        <taxon>Multicrustacea</taxon>
        <taxon>Malacostraca</taxon>
        <taxon>Eumalacostraca</taxon>
        <taxon>Eucarida</taxon>
        <taxon>Decapoda</taxon>
        <taxon>Pleocyemata</taxon>
        <taxon>Brachyura</taxon>
        <taxon>Eubrachyura</taxon>
        <taxon>Portunoidea</taxon>
        <taxon>Portunidae</taxon>
        <taxon>Portuninae</taxon>
        <taxon>Portunus</taxon>
    </lineage>
</organism>
<sequence>MRRRRLRNWEEEEEDISTLTKKRPLDTQRKTQTHSSTTGHHRYQDRINTTLKASTHTTSPSCKYRQPLVNDSLAQTCHQDGTGRDGTGQEGDGGEGLCTENKLVRLGRR</sequence>
<accession>A0A5B7GCN8</accession>
<keyword evidence="3" id="KW-1185">Reference proteome</keyword>
<reference evidence="2 3" key="1">
    <citation type="submission" date="2019-05" db="EMBL/GenBank/DDBJ databases">
        <title>Another draft genome of Portunus trituberculatus and its Hox gene families provides insights of decapod evolution.</title>
        <authorList>
            <person name="Jeong J.-H."/>
            <person name="Song I."/>
            <person name="Kim S."/>
            <person name="Choi T."/>
            <person name="Kim D."/>
            <person name="Ryu S."/>
            <person name="Kim W."/>
        </authorList>
    </citation>
    <scope>NUCLEOTIDE SEQUENCE [LARGE SCALE GENOMIC DNA]</scope>
    <source>
        <tissue evidence="2">Muscle</tissue>
    </source>
</reference>